<dbReference type="AlphaFoldDB" id="A0A0B2QP74"/>
<reference evidence="1" key="1">
    <citation type="submission" date="2014-07" db="EMBL/GenBank/DDBJ databases">
        <title>Identification of a novel salt tolerance gene in wild soybean by whole-genome sequencing.</title>
        <authorList>
            <person name="Lam H.-M."/>
            <person name="Qi X."/>
            <person name="Li M.-W."/>
            <person name="Liu X."/>
            <person name="Xie M."/>
            <person name="Ni M."/>
            <person name="Xu X."/>
        </authorList>
    </citation>
    <scope>NUCLEOTIDE SEQUENCE [LARGE SCALE GENOMIC DNA]</scope>
    <source>
        <tissue evidence="1">Root</tissue>
    </source>
</reference>
<accession>A0A0B2QP74</accession>
<protein>
    <submittedName>
        <fullName evidence="1">Copia protein</fullName>
    </submittedName>
</protein>
<dbReference type="Proteomes" id="UP000053555">
    <property type="component" value="Unassembled WGS sequence"/>
</dbReference>
<sequence length="67" mass="7721">HIAVNPMFHERTKHIEIDYHIVREKVLSDLVKLLPIPSANQLADVYTKAPMPIAFKFLHSKLGIFDI</sequence>
<feature type="non-terminal residue" evidence="1">
    <location>
        <position position="67"/>
    </location>
</feature>
<feature type="non-terminal residue" evidence="1">
    <location>
        <position position="1"/>
    </location>
</feature>
<proteinExistence type="predicted"/>
<organism evidence="1">
    <name type="scientific">Glycine soja</name>
    <name type="common">Wild soybean</name>
    <dbReference type="NCBI Taxonomy" id="3848"/>
    <lineage>
        <taxon>Eukaryota</taxon>
        <taxon>Viridiplantae</taxon>
        <taxon>Streptophyta</taxon>
        <taxon>Embryophyta</taxon>
        <taxon>Tracheophyta</taxon>
        <taxon>Spermatophyta</taxon>
        <taxon>Magnoliopsida</taxon>
        <taxon>eudicotyledons</taxon>
        <taxon>Gunneridae</taxon>
        <taxon>Pentapetalae</taxon>
        <taxon>rosids</taxon>
        <taxon>fabids</taxon>
        <taxon>Fabales</taxon>
        <taxon>Fabaceae</taxon>
        <taxon>Papilionoideae</taxon>
        <taxon>50 kb inversion clade</taxon>
        <taxon>NPAAA clade</taxon>
        <taxon>indigoferoid/millettioid clade</taxon>
        <taxon>Phaseoleae</taxon>
        <taxon>Glycine</taxon>
        <taxon>Glycine subgen. Soja</taxon>
    </lineage>
</organism>
<evidence type="ECO:0000313" key="1">
    <source>
        <dbReference type="EMBL" id="KHN23246.1"/>
    </source>
</evidence>
<name>A0A0B2QP74_GLYSO</name>
<gene>
    <name evidence="1" type="ORF">glysoja_038463</name>
</gene>
<dbReference type="CDD" id="cd09272">
    <property type="entry name" value="RNase_HI_RT_Ty1"/>
    <property type="match status" value="1"/>
</dbReference>
<dbReference type="EMBL" id="KN656381">
    <property type="protein sequence ID" value="KHN23246.1"/>
    <property type="molecule type" value="Genomic_DNA"/>
</dbReference>